<gene>
    <name evidence="1" type="ORF">Zmor_005360</name>
</gene>
<keyword evidence="2" id="KW-1185">Reference proteome</keyword>
<name>A0AA38IUF9_9CUCU</name>
<evidence type="ECO:0000313" key="1">
    <source>
        <dbReference type="EMBL" id="KAJ3660934.1"/>
    </source>
</evidence>
<dbReference type="Proteomes" id="UP001168821">
    <property type="component" value="Unassembled WGS sequence"/>
</dbReference>
<evidence type="ECO:0000313" key="2">
    <source>
        <dbReference type="Proteomes" id="UP001168821"/>
    </source>
</evidence>
<organism evidence="1 2">
    <name type="scientific">Zophobas morio</name>
    <dbReference type="NCBI Taxonomy" id="2755281"/>
    <lineage>
        <taxon>Eukaryota</taxon>
        <taxon>Metazoa</taxon>
        <taxon>Ecdysozoa</taxon>
        <taxon>Arthropoda</taxon>
        <taxon>Hexapoda</taxon>
        <taxon>Insecta</taxon>
        <taxon>Pterygota</taxon>
        <taxon>Neoptera</taxon>
        <taxon>Endopterygota</taxon>
        <taxon>Coleoptera</taxon>
        <taxon>Polyphaga</taxon>
        <taxon>Cucujiformia</taxon>
        <taxon>Tenebrionidae</taxon>
        <taxon>Zophobas</taxon>
    </lineage>
</organism>
<dbReference type="EMBL" id="JALNTZ010000002">
    <property type="protein sequence ID" value="KAJ3660934.1"/>
    <property type="molecule type" value="Genomic_DNA"/>
</dbReference>
<protein>
    <submittedName>
        <fullName evidence="1">Uncharacterized protein</fullName>
    </submittedName>
</protein>
<proteinExistence type="predicted"/>
<accession>A0AA38IUF9</accession>
<comment type="caution">
    <text evidence="1">The sequence shown here is derived from an EMBL/GenBank/DDBJ whole genome shotgun (WGS) entry which is preliminary data.</text>
</comment>
<reference evidence="1" key="1">
    <citation type="journal article" date="2023" name="G3 (Bethesda)">
        <title>Whole genome assemblies of Zophobas morio and Tenebrio molitor.</title>
        <authorList>
            <person name="Kaur S."/>
            <person name="Stinson S.A."/>
            <person name="diCenzo G.C."/>
        </authorList>
    </citation>
    <scope>NUCLEOTIDE SEQUENCE</scope>
    <source>
        <strain evidence="1">QUZm001</strain>
    </source>
</reference>
<dbReference type="AlphaFoldDB" id="A0AA38IUF9"/>
<sequence length="95" mass="10742">MVSSTDTVRNAGFLEVPMYAFQAGEIRGRGEGGEHANVVNKGALHSMGNVELHGEAQRVQNIGKRYDTNMCTLDMEKRQSICQQKSYNTWKRYNM</sequence>